<evidence type="ECO:0000313" key="2">
    <source>
        <dbReference type="EMBL" id="MFD2175675.1"/>
    </source>
</evidence>
<keyword evidence="3" id="KW-1185">Reference proteome</keyword>
<organism evidence="2 3">
    <name type="scientific">Rhodobacter lacus</name>
    <dbReference type="NCBI Taxonomy" id="1641972"/>
    <lineage>
        <taxon>Bacteria</taxon>
        <taxon>Pseudomonadati</taxon>
        <taxon>Pseudomonadota</taxon>
        <taxon>Alphaproteobacteria</taxon>
        <taxon>Rhodobacterales</taxon>
        <taxon>Rhodobacter group</taxon>
        <taxon>Rhodobacter</taxon>
    </lineage>
</organism>
<name>A0ABW5ACA0_9RHOB</name>
<protein>
    <submittedName>
        <fullName evidence="2">Uncharacterized protein</fullName>
    </submittedName>
</protein>
<gene>
    <name evidence="2" type="ORF">ACFSM0_16395</name>
</gene>
<comment type="caution">
    <text evidence="2">The sequence shown here is derived from an EMBL/GenBank/DDBJ whole genome shotgun (WGS) entry which is preliminary data.</text>
</comment>
<sequence length="228" mass="25662">MNAQKNPNVGIWQRLAPVDRKFTKPITGKSYRGDSPNPTYIILKVTEQFGPIGDRWGFEVKFDRIRLGRPHQVAVERHEEYGPPGENGAQAIITKTVRYEIIREEYHEVCITFWFRNEKGEIGKFDAFGGTPMLYLTKKGDWMHDEDAAKKSLTDAYTKGASWLGACADIFLGLFDDKYTSQPHNSAAANDAPPPEGQQSQSQDSVTGGQDPKQPQQQQRKTTTPSGW</sequence>
<dbReference type="Proteomes" id="UP001597413">
    <property type="component" value="Unassembled WGS sequence"/>
</dbReference>
<feature type="region of interest" description="Disordered" evidence="1">
    <location>
        <begin position="182"/>
        <end position="228"/>
    </location>
</feature>
<evidence type="ECO:0000313" key="3">
    <source>
        <dbReference type="Proteomes" id="UP001597413"/>
    </source>
</evidence>
<dbReference type="RefSeq" id="WP_377392935.1">
    <property type="nucleotide sequence ID" value="NZ_JBHUIX010000018.1"/>
</dbReference>
<accession>A0ABW5ACA0</accession>
<proteinExistence type="predicted"/>
<feature type="compositionally biased region" description="Low complexity" evidence="1">
    <location>
        <begin position="210"/>
        <end position="228"/>
    </location>
</feature>
<evidence type="ECO:0000256" key="1">
    <source>
        <dbReference type="SAM" id="MobiDB-lite"/>
    </source>
</evidence>
<reference evidence="3" key="1">
    <citation type="journal article" date="2019" name="Int. J. Syst. Evol. Microbiol.">
        <title>The Global Catalogue of Microorganisms (GCM) 10K type strain sequencing project: providing services to taxonomists for standard genome sequencing and annotation.</title>
        <authorList>
            <consortium name="The Broad Institute Genomics Platform"/>
            <consortium name="The Broad Institute Genome Sequencing Center for Infectious Disease"/>
            <person name="Wu L."/>
            <person name="Ma J."/>
        </authorList>
    </citation>
    <scope>NUCLEOTIDE SEQUENCE [LARGE SCALE GENOMIC DNA]</scope>
    <source>
        <strain evidence="3">CCUG 55131</strain>
    </source>
</reference>
<feature type="compositionally biased region" description="Polar residues" evidence="1">
    <location>
        <begin position="197"/>
        <end position="208"/>
    </location>
</feature>
<dbReference type="EMBL" id="JBHUIX010000018">
    <property type="protein sequence ID" value="MFD2175675.1"/>
    <property type="molecule type" value="Genomic_DNA"/>
</dbReference>